<feature type="domain" description="Glycosyl transferase family 1" evidence="1">
    <location>
        <begin position="160"/>
        <end position="311"/>
    </location>
</feature>
<keyword evidence="3" id="KW-1185">Reference proteome</keyword>
<dbReference type="AlphaFoldDB" id="A0A1T5AZW4"/>
<dbReference type="SUPFAM" id="SSF53756">
    <property type="entry name" value="UDP-Glycosyltransferase/glycogen phosphorylase"/>
    <property type="match status" value="1"/>
</dbReference>
<dbReference type="EMBL" id="FUYN01000002">
    <property type="protein sequence ID" value="SKB40369.1"/>
    <property type="molecule type" value="Genomic_DNA"/>
</dbReference>
<name>A0A1T5AZW4_9FIRM</name>
<dbReference type="Gene3D" id="3.40.50.2000">
    <property type="entry name" value="Glycogen Phosphorylase B"/>
    <property type="match status" value="2"/>
</dbReference>
<dbReference type="PANTHER" id="PTHR45947">
    <property type="entry name" value="SULFOQUINOVOSYL TRANSFERASE SQD2"/>
    <property type="match status" value="1"/>
</dbReference>
<evidence type="ECO:0000313" key="2">
    <source>
        <dbReference type="EMBL" id="SKB40369.1"/>
    </source>
</evidence>
<dbReference type="InterPro" id="IPR001296">
    <property type="entry name" value="Glyco_trans_1"/>
</dbReference>
<proteinExistence type="predicted"/>
<dbReference type="Pfam" id="PF00534">
    <property type="entry name" value="Glycos_transf_1"/>
    <property type="match status" value="1"/>
</dbReference>
<accession>A0A1T5AZW4</accession>
<dbReference type="Proteomes" id="UP000243406">
    <property type="component" value="Unassembled WGS sequence"/>
</dbReference>
<dbReference type="PANTHER" id="PTHR45947:SF3">
    <property type="entry name" value="SULFOQUINOVOSYL TRANSFERASE SQD2"/>
    <property type="match status" value="1"/>
</dbReference>
<evidence type="ECO:0000313" key="3">
    <source>
        <dbReference type="Proteomes" id="UP000243406"/>
    </source>
</evidence>
<gene>
    <name evidence="2" type="ORF">SAMN02745120_1307</name>
</gene>
<dbReference type="InterPro" id="IPR050194">
    <property type="entry name" value="Glycosyltransferase_grp1"/>
</dbReference>
<protein>
    <submittedName>
        <fullName evidence="2">Glycosyltransferase involved in cell wall bisynthesis</fullName>
    </submittedName>
</protein>
<reference evidence="3" key="1">
    <citation type="submission" date="2017-02" db="EMBL/GenBank/DDBJ databases">
        <authorList>
            <person name="Varghese N."/>
            <person name="Submissions S."/>
        </authorList>
    </citation>
    <scope>NUCLEOTIDE SEQUENCE [LARGE SCALE GENOMIC DNA]</scope>
    <source>
        <strain evidence="3">ATCC 35199</strain>
    </source>
</reference>
<dbReference type="OrthoDB" id="9778406at2"/>
<dbReference type="RefSeq" id="WP_079589199.1">
    <property type="nucleotide sequence ID" value="NZ_FUYN01000002.1"/>
</dbReference>
<evidence type="ECO:0000259" key="1">
    <source>
        <dbReference type="Pfam" id="PF00534"/>
    </source>
</evidence>
<keyword evidence="2" id="KW-0808">Transferase</keyword>
<sequence length="339" mass="38556">MKFFFVGDLKNNTGPAMANKAIRKGLLGNKSVVFSDANNKLTRALEIVVKILFSDGVCFCSFSKATIFGIRIAKLFNKKTFYLMHGYSTLENRINNENITEKQLMKINKCEKYIFRNVDHIFCVSEAFMNYMKDAEPTFKEKFDYNYNGLDLNKIKNSTVKYSANKKQGQIVSIGGGMKQKNNLAVCAAIDKLNKEKNMGLKYIVIGLPYTDKEKICSYDFVTYYDELPHEKVLEILAESYLYVQNSSFETFGLALIEALFSNCNLLVSRRVGAIGVIKTITDTDLIFNQDNIEEISSKIEKIINIGNARRLMRGVLEDEIGLERASESLLNKILKTIR</sequence>
<dbReference type="GO" id="GO:0016757">
    <property type="term" value="F:glycosyltransferase activity"/>
    <property type="evidence" value="ECO:0007669"/>
    <property type="project" value="InterPro"/>
</dbReference>
<organism evidence="2 3">
    <name type="scientific">Acetoanaerobium noterae</name>
    <dbReference type="NCBI Taxonomy" id="745369"/>
    <lineage>
        <taxon>Bacteria</taxon>
        <taxon>Bacillati</taxon>
        <taxon>Bacillota</taxon>
        <taxon>Clostridia</taxon>
        <taxon>Peptostreptococcales</taxon>
        <taxon>Filifactoraceae</taxon>
        <taxon>Acetoanaerobium</taxon>
    </lineage>
</organism>
<dbReference type="CDD" id="cd03801">
    <property type="entry name" value="GT4_PimA-like"/>
    <property type="match status" value="1"/>
</dbReference>